<proteinExistence type="inferred from homology"/>
<dbReference type="InterPro" id="IPR016288">
    <property type="entry name" value="Beta_cellobiohydrolase"/>
</dbReference>
<reference evidence="12" key="1">
    <citation type="submission" date="2021-10" db="EMBL/GenBank/DDBJ databases">
        <title>Streptomonospora sp. nov., isolated from mangrove soil.</title>
        <authorList>
            <person name="Chen X."/>
            <person name="Ge X."/>
            <person name="Liu W."/>
        </authorList>
    </citation>
    <scope>NUCLEOTIDE SEQUENCE</scope>
    <source>
        <strain evidence="12">S1-112</strain>
    </source>
</reference>
<evidence type="ECO:0000256" key="6">
    <source>
        <dbReference type="ARBA" id="ARBA00023295"/>
    </source>
</evidence>
<protein>
    <recommendedName>
        <fullName evidence="9">Glucanase</fullName>
        <ecNumber evidence="9">3.2.1.-</ecNumber>
    </recommendedName>
</protein>
<dbReference type="GO" id="GO:0030247">
    <property type="term" value="F:polysaccharide binding"/>
    <property type="evidence" value="ECO:0007669"/>
    <property type="project" value="UniProtKB-UniRule"/>
</dbReference>
<dbReference type="AlphaFoldDB" id="A0A9X3SFG0"/>
<feature type="chain" id="PRO_5041015434" description="Glucanase" evidence="9">
    <location>
        <begin position="32"/>
        <end position="431"/>
    </location>
</feature>
<dbReference type="InterPro" id="IPR012291">
    <property type="entry name" value="CBM2_carb-bd_dom_sf"/>
</dbReference>
<evidence type="ECO:0000256" key="9">
    <source>
        <dbReference type="RuleBase" id="RU361186"/>
    </source>
</evidence>
<dbReference type="InterPro" id="IPR001919">
    <property type="entry name" value="CBD2"/>
</dbReference>
<dbReference type="InterPro" id="IPR001524">
    <property type="entry name" value="Glyco_hydro_6_CS"/>
</dbReference>
<dbReference type="PROSITE" id="PS00655">
    <property type="entry name" value="GLYCOSYL_HYDROL_F6_1"/>
    <property type="match status" value="1"/>
</dbReference>
<dbReference type="Gene3D" id="3.20.20.40">
    <property type="entry name" value="1, 4-beta cellobiohydrolase"/>
    <property type="match status" value="1"/>
</dbReference>
<keyword evidence="5 9" id="KW-0119">Carbohydrate metabolism</keyword>
<accession>A0A9X3SFG0</accession>
<evidence type="ECO:0000259" key="11">
    <source>
        <dbReference type="PROSITE" id="PS51173"/>
    </source>
</evidence>
<dbReference type="Pfam" id="PF01341">
    <property type="entry name" value="Glyco_hydro_6"/>
    <property type="match status" value="1"/>
</dbReference>
<evidence type="ECO:0000256" key="5">
    <source>
        <dbReference type="ARBA" id="ARBA00023277"/>
    </source>
</evidence>
<gene>
    <name evidence="12" type="ORF">LG943_21240</name>
</gene>
<dbReference type="Proteomes" id="UP001140076">
    <property type="component" value="Unassembled WGS sequence"/>
</dbReference>
<evidence type="ECO:0000256" key="2">
    <source>
        <dbReference type="ARBA" id="ARBA00022801"/>
    </source>
</evidence>
<dbReference type="GO" id="GO:0030245">
    <property type="term" value="P:cellulose catabolic process"/>
    <property type="evidence" value="ECO:0007669"/>
    <property type="project" value="UniProtKB-KW"/>
</dbReference>
<feature type="active site" evidence="8">
    <location>
        <position position="110"/>
    </location>
</feature>
<evidence type="ECO:0000256" key="8">
    <source>
        <dbReference type="PROSITE-ProRule" id="PRU10056"/>
    </source>
</evidence>
<dbReference type="SUPFAM" id="SSF51989">
    <property type="entry name" value="Glycosyl hydrolases family 6, cellulases"/>
    <property type="match status" value="1"/>
</dbReference>
<evidence type="ECO:0000313" key="12">
    <source>
        <dbReference type="EMBL" id="MDA0566818.1"/>
    </source>
</evidence>
<dbReference type="InterPro" id="IPR036434">
    <property type="entry name" value="Beta_cellobiohydrolase_sf"/>
</dbReference>
<feature type="signal peptide" evidence="9">
    <location>
        <begin position="1"/>
        <end position="31"/>
    </location>
</feature>
<comment type="similarity">
    <text evidence="9">Belongs to the glycosyl hydrolase family 6.</text>
</comment>
<dbReference type="SUPFAM" id="SSF49384">
    <property type="entry name" value="Carbohydrate-binding domain"/>
    <property type="match status" value="1"/>
</dbReference>
<dbReference type="PRINTS" id="PR00733">
    <property type="entry name" value="GLHYDRLASE6"/>
</dbReference>
<dbReference type="SMART" id="SM00637">
    <property type="entry name" value="CBD_II"/>
    <property type="match status" value="1"/>
</dbReference>
<evidence type="ECO:0000313" key="13">
    <source>
        <dbReference type="Proteomes" id="UP001140076"/>
    </source>
</evidence>
<dbReference type="Gene3D" id="2.60.40.290">
    <property type="match status" value="1"/>
</dbReference>
<keyword evidence="3 9" id="KW-0136">Cellulose degradation</keyword>
<evidence type="ECO:0000256" key="10">
    <source>
        <dbReference type="SAM" id="MobiDB-lite"/>
    </source>
</evidence>
<dbReference type="GO" id="GO:0004553">
    <property type="term" value="F:hydrolase activity, hydrolyzing O-glycosyl compounds"/>
    <property type="evidence" value="ECO:0007669"/>
    <property type="project" value="InterPro"/>
</dbReference>
<keyword evidence="4" id="KW-1015">Disulfide bond</keyword>
<keyword evidence="1 9" id="KW-0732">Signal</keyword>
<comment type="caution">
    <text evidence="12">The sequence shown here is derived from an EMBL/GenBank/DDBJ whole genome shotgun (WGS) entry which is preliminary data.</text>
</comment>
<dbReference type="PROSITE" id="PS51173">
    <property type="entry name" value="CBM2"/>
    <property type="match status" value="1"/>
</dbReference>
<sequence>MSRRPLRPLLSAGLGIVAAAALAAAPTPASAAESAFYVNPDTAAAQWVRANPGDSRADVIAERIADVPQGTWFTQYNPGEVRGEVDALVGAAEAAGKIPIIVVYNIPNRDCSNHSSGGAPSHSAYRDWVDEVAAGLEGRPATIVMEPDVLSLMSNCMDQGQQNEVMASMAYAGKALMAGSDQARVYFDAGHSGWHAPGTIAARLNGADIANSAHGISTNVSNYNWTADEVRYAEQIIAATGHSGLRAVIDTSRNGNGPAGSEWCDPPGRAIGTPSTTETGNSRIDAFLWVKLPGEADGCIAGAGQFVPQRAYDLAMAAPAEEPDPDPDPDPQPEGDCTADYRVTNQWSGGFQAGVTVTAATAIDGWAVTLEFPGDQRVNQVWNGTAEGGGSRVVVTDAGYNGDLAAGETAEFGFTGTGSATGEPTVTCAAR</sequence>
<dbReference type="PANTHER" id="PTHR34876">
    <property type="match status" value="1"/>
</dbReference>
<keyword evidence="2 9" id="KW-0378">Hydrolase</keyword>
<feature type="domain" description="CBM2" evidence="11">
    <location>
        <begin position="330"/>
        <end position="431"/>
    </location>
</feature>
<name>A0A9X3SFG0_9ACTN</name>
<keyword evidence="7 9" id="KW-0624">Polysaccharide degradation</keyword>
<dbReference type="InterPro" id="IPR008965">
    <property type="entry name" value="CBM2/CBM3_carb-bd_dom_sf"/>
</dbReference>
<evidence type="ECO:0000256" key="1">
    <source>
        <dbReference type="ARBA" id="ARBA00022729"/>
    </source>
</evidence>
<evidence type="ECO:0000256" key="3">
    <source>
        <dbReference type="ARBA" id="ARBA00023001"/>
    </source>
</evidence>
<keyword evidence="6 9" id="KW-0326">Glycosidase</keyword>
<feature type="compositionally biased region" description="Acidic residues" evidence="10">
    <location>
        <begin position="321"/>
        <end position="333"/>
    </location>
</feature>
<keyword evidence="13" id="KW-1185">Reference proteome</keyword>
<evidence type="ECO:0000256" key="7">
    <source>
        <dbReference type="ARBA" id="ARBA00023326"/>
    </source>
</evidence>
<dbReference type="RefSeq" id="WP_270074071.1">
    <property type="nucleotide sequence ID" value="NZ_JAJAQC010000042.1"/>
</dbReference>
<evidence type="ECO:0000256" key="4">
    <source>
        <dbReference type="ARBA" id="ARBA00023157"/>
    </source>
</evidence>
<dbReference type="EC" id="3.2.1.-" evidence="9"/>
<dbReference type="Pfam" id="PF00553">
    <property type="entry name" value="CBM_2"/>
    <property type="match status" value="1"/>
</dbReference>
<organism evidence="12 13">
    <name type="scientific">Streptomonospora mangrovi</name>
    <dbReference type="NCBI Taxonomy" id="2883123"/>
    <lineage>
        <taxon>Bacteria</taxon>
        <taxon>Bacillati</taxon>
        <taxon>Actinomycetota</taxon>
        <taxon>Actinomycetes</taxon>
        <taxon>Streptosporangiales</taxon>
        <taxon>Nocardiopsidaceae</taxon>
        <taxon>Streptomonospora</taxon>
    </lineage>
</organism>
<dbReference type="PANTHER" id="PTHR34876:SF4">
    <property type="entry name" value="1,4-BETA-D-GLUCAN CELLOBIOHYDROLASE C-RELATED"/>
    <property type="match status" value="1"/>
</dbReference>
<feature type="region of interest" description="Disordered" evidence="10">
    <location>
        <begin position="319"/>
        <end position="338"/>
    </location>
</feature>
<dbReference type="EMBL" id="JAJAQC010000042">
    <property type="protein sequence ID" value="MDA0566818.1"/>
    <property type="molecule type" value="Genomic_DNA"/>
</dbReference>